<name>A0A4Y1YRN6_9PROT</name>
<keyword evidence="4 15" id="KW-0436">Ligase</keyword>
<dbReference type="FunFam" id="3.30.470.30:FF:000001">
    <property type="entry name" value="DNA ligase"/>
    <property type="match status" value="1"/>
</dbReference>
<dbReference type="GO" id="GO:0006281">
    <property type="term" value="P:DNA repair"/>
    <property type="evidence" value="ECO:0007669"/>
    <property type="project" value="UniProtKB-KW"/>
</dbReference>
<dbReference type="InterPro" id="IPR041663">
    <property type="entry name" value="DisA/LigA_HHH"/>
</dbReference>
<dbReference type="SUPFAM" id="SSF52113">
    <property type="entry name" value="BRCT domain"/>
    <property type="match status" value="1"/>
</dbReference>
<dbReference type="AlphaFoldDB" id="A0A4Y1YRN6"/>
<protein>
    <recommendedName>
        <fullName evidence="3 15">DNA ligase</fullName>
        <ecNumber evidence="2 15">6.5.1.2</ecNumber>
    </recommendedName>
    <alternativeName>
        <fullName evidence="15">Polydeoxyribonucleotide synthase [NAD(+)]</fullName>
    </alternativeName>
</protein>
<dbReference type="InterPro" id="IPR010994">
    <property type="entry name" value="RuvA_2-like"/>
</dbReference>
<keyword evidence="10 15" id="KW-0520">NAD</keyword>
<dbReference type="Gene3D" id="1.10.287.610">
    <property type="entry name" value="Helix hairpin bin"/>
    <property type="match status" value="1"/>
</dbReference>
<dbReference type="FunFam" id="2.40.50.140:FF:000012">
    <property type="entry name" value="DNA ligase"/>
    <property type="match status" value="1"/>
</dbReference>
<dbReference type="Pfam" id="PF03119">
    <property type="entry name" value="DNA_ligase_ZBD"/>
    <property type="match status" value="1"/>
</dbReference>
<feature type="binding site" evidence="15">
    <location>
        <position position="435"/>
    </location>
    <ligand>
        <name>Zn(2+)</name>
        <dbReference type="ChEBI" id="CHEBI:29105"/>
    </ligand>
</feature>
<dbReference type="PIRSF" id="PIRSF001604">
    <property type="entry name" value="LigA"/>
    <property type="match status" value="1"/>
</dbReference>
<dbReference type="CDD" id="cd17748">
    <property type="entry name" value="BRCT_DNA_ligase_like"/>
    <property type="match status" value="1"/>
</dbReference>
<comment type="catalytic activity">
    <reaction evidence="13 15 16">
        <text>NAD(+) + (deoxyribonucleotide)n-3'-hydroxyl + 5'-phospho-(deoxyribonucleotide)m = (deoxyribonucleotide)n+m + AMP + beta-nicotinamide D-nucleotide.</text>
        <dbReference type="EC" id="6.5.1.2"/>
    </reaction>
</comment>
<evidence type="ECO:0000313" key="19">
    <source>
        <dbReference type="Proteomes" id="UP000316473"/>
    </source>
</evidence>
<feature type="binding site" evidence="15">
    <location>
        <position position="317"/>
    </location>
    <ligand>
        <name>NAD(+)</name>
        <dbReference type="ChEBI" id="CHEBI:57540"/>
    </ligand>
</feature>
<dbReference type="PANTHER" id="PTHR23389">
    <property type="entry name" value="CHROMOSOME TRANSMISSION FIDELITY FACTOR 18"/>
    <property type="match status" value="1"/>
</dbReference>
<comment type="function">
    <text evidence="1 15">DNA ligase that catalyzes the formation of phosphodiester linkages between 5'-phosphoryl and 3'-hydroxyl groups in double-stranded DNA using NAD as a coenzyme and as the energy source for the reaction. It is essential for DNA replication and repair of damaged DNA.</text>
</comment>
<evidence type="ECO:0000256" key="15">
    <source>
        <dbReference type="HAMAP-Rule" id="MF_01588"/>
    </source>
</evidence>
<dbReference type="InterPro" id="IPR004149">
    <property type="entry name" value="Znf_DNAligase_C4"/>
</dbReference>
<dbReference type="EC" id="6.5.1.2" evidence="2 15"/>
<keyword evidence="5 15" id="KW-0235">DNA replication</keyword>
<proteinExistence type="inferred from homology"/>
<organism evidence="18 19">
    <name type="scientific">Nitrosomonas stercoris</name>
    <dbReference type="NCBI Taxonomy" id="1444684"/>
    <lineage>
        <taxon>Bacteria</taxon>
        <taxon>Pseudomonadati</taxon>
        <taxon>Pseudomonadota</taxon>
        <taxon>Betaproteobacteria</taxon>
        <taxon>Nitrosomonadales</taxon>
        <taxon>Nitrosomonadaceae</taxon>
        <taxon>Nitrosomonas</taxon>
    </lineage>
</organism>
<dbReference type="Pfam" id="PF14520">
    <property type="entry name" value="HHH_5"/>
    <property type="match status" value="1"/>
</dbReference>
<dbReference type="PROSITE" id="PS01056">
    <property type="entry name" value="DNA_LIGASE_N2"/>
    <property type="match status" value="1"/>
</dbReference>
<dbReference type="InterPro" id="IPR001357">
    <property type="entry name" value="BRCT_dom"/>
</dbReference>
<dbReference type="InterPro" id="IPR001679">
    <property type="entry name" value="DNA_ligase"/>
</dbReference>
<feature type="binding site" evidence="15">
    <location>
        <position position="414"/>
    </location>
    <ligand>
        <name>Zn(2+)</name>
        <dbReference type="ChEBI" id="CHEBI:29105"/>
    </ligand>
</feature>
<dbReference type="Gene3D" id="3.40.50.10190">
    <property type="entry name" value="BRCT domain"/>
    <property type="match status" value="1"/>
</dbReference>
<evidence type="ECO:0000256" key="9">
    <source>
        <dbReference type="ARBA" id="ARBA00022842"/>
    </source>
</evidence>
<dbReference type="SUPFAM" id="SSF50249">
    <property type="entry name" value="Nucleic acid-binding proteins"/>
    <property type="match status" value="1"/>
</dbReference>
<dbReference type="InterPro" id="IPR003583">
    <property type="entry name" value="Hlx-hairpin-Hlx_DNA-bd_motif"/>
</dbReference>
<dbReference type="SUPFAM" id="SSF56091">
    <property type="entry name" value="DNA ligase/mRNA capping enzyme, catalytic domain"/>
    <property type="match status" value="1"/>
</dbReference>
<dbReference type="Pfam" id="PF01653">
    <property type="entry name" value="DNA_ligase_aden"/>
    <property type="match status" value="1"/>
</dbReference>
<dbReference type="InterPro" id="IPR033136">
    <property type="entry name" value="DNA_ligase_CS"/>
</dbReference>
<feature type="binding site" evidence="15">
    <location>
        <begin position="84"/>
        <end position="85"/>
    </location>
    <ligand>
        <name>NAD(+)</name>
        <dbReference type="ChEBI" id="CHEBI:57540"/>
    </ligand>
</feature>
<gene>
    <name evidence="15" type="primary">ligA</name>
    <name evidence="18" type="ORF">Nstercoris_02138</name>
</gene>
<dbReference type="SUPFAM" id="SSF47781">
    <property type="entry name" value="RuvA domain 2-like"/>
    <property type="match status" value="1"/>
</dbReference>
<evidence type="ECO:0000256" key="12">
    <source>
        <dbReference type="ARBA" id="ARBA00023211"/>
    </source>
</evidence>
<keyword evidence="6 15" id="KW-0479">Metal-binding</keyword>
<feature type="binding site" evidence="15">
    <location>
        <position position="115"/>
    </location>
    <ligand>
        <name>NAD(+)</name>
        <dbReference type="ChEBI" id="CHEBI:57540"/>
    </ligand>
</feature>
<reference evidence="18 19" key="1">
    <citation type="submission" date="2019-06" db="EMBL/GenBank/DDBJ databases">
        <title>Nitrosomonas stercoris KYUHI-S whole genome shotgun sequence.</title>
        <authorList>
            <person name="Nakagawa T."/>
            <person name="Tsuchiya Y."/>
            <person name="Takahashi R."/>
        </authorList>
    </citation>
    <scope>NUCLEOTIDE SEQUENCE [LARGE SCALE GENOMIC DNA]</scope>
    <source>
        <strain evidence="18 19">KYUHI-S</strain>
    </source>
</reference>
<feature type="binding site" evidence="15">
    <location>
        <position position="293"/>
    </location>
    <ligand>
        <name>NAD(+)</name>
        <dbReference type="ChEBI" id="CHEBI:57540"/>
    </ligand>
</feature>
<evidence type="ECO:0000256" key="5">
    <source>
        <dbReference type="ARBA" id="ARBA00022705"/>
    </source>
</evidence>
<dbReference type="NCBIfam" id="NF005932">
    <property type="entry name" value="PRK07956.1"/>
    <property type="match status" value="1"/>
</dbReference>
<evidence type="ECO:0000256" key="2">
    <source>
        <dbReference type="ARBA" id="ARBA00012722"/>
    </source>
</evidence>
<keyword evidence="8 15" id="KW-0862">Zinc</keyword>
<dbReference type="PANTHER" id="PTHR23389:SF9">
    <property type="entry name" value="DNA LIGASE"/>
    <property type="match status" value="1"/>
</dbReference>
<evidence type="ECO:0000256" key="13">
    <source>
        <dbReference type="ARBA" id="ARBA00034005"/>
    </source>
</evidence>
<keyword evidence="9 15" id="KW-0460">Magnesium</keyword>
<accession>A0A4Y1YRN6</accession>
<dbReference type="GO" id="GO:0005829">
    <property type="term" value="C:cytosol"/>
    <property type="evidence" value="ECO:0007669"/>
    <property type="project" value="TreeGrafter"/>
</dbReference>
<evidence type="ECO:0000256" key="4">
    <source>
        <dbReference type="ARBA" id="ARBA00022598"/>
    </source>
</evidence>
<feature type="binding site" evidence="15">
    <location>
        <begin position="35"/>
        <end position="39"/>
    </location>
    <ligand>
        <name>NAD(+)</name>
        <dbReference type="ChEBI" id="CHEBI:57540"/>
    </ligand>
</feature>
<keyword evidence="12 15" id="KW-0464">Manganese</keyword>
<dbReference type="GO" id="GO:0003911">
    <property type="term" value="F:DNA ligase (NAD+) activity"/>
    <property type="evidence" value="ECO:0007669"/>
    <property type="project" value="UniProtKB-UniRule"/>
</dbReference>
<dbReference type="KEGG" id="nst:Nstercoris_02138"/>
<evidence type="ECO:0000256" key="10">
    <source>
        <dbReference type="ARBA" id="ARBA00023027"/>
    </source>
</evidence>
<evidence type="ECO:0000259" key="17">
    <source>
        <dbReference type="PROSITE" id="PS50172"/>
    </source>
</evidence>
<dbReference type="FunFam" id="1.10.287.610:FF:000002">
    <property type="entry name" value="DNA ligase"/>
    <property type="match status" value="1"/>
</dbReference>
<evidence type="ECO:0000256" key="16">
    <source>
        <dbReference type="RuleBase" id="RU000618"/>
    </source>
</evidence>
<dbReference type="InterPro" id="IPR018239">
    <property type="entry name" value="DNA_ligase_AS"/>
</dbReference>
<dbReference type="Pfam" id="PF22745">
    <property type="entry name" value="Nlig-Ia"/>
    <property type="match status" value="1"/>
</dbReference>
<dbReference type="GO" id="GO:0046872">
    <property type="term" value="F:metal ion binding"/>
    <property type="evidence" value="ECO:0007669"/>
    <property type="project" value="UniProtKB-KW"/>
</dbReference>
<feature type="binding site" evidence="15">
    <location>
        <position position="175"/>
    </location>
    <ligand>
        <name>NAD(+)</name>
        <dbReference type="ChEBI" id="CHEBI:57540"/>
    </ligand>
</feature>
<dbReference type="Gene3D" id="2.40.50.140">
    <property type="entry name" value="Nucleic acid-binding proteins"/>
    <property type="match status" value="1"/>
</dbReference>
<dbReference type="Pfam" id="PF12826">
    <property type="entry name" value="HHH_2"/>
    <property type="match status" value="1"/>
</dbReference>
<dbReference type="PROSITE" id="PS50172">
    <property type="entry name" value="BRCT"/>
    <property type="match status" value="1"/>
</dbReference>
<dbReference type="InterPro" id="IPR036420">
    <property type="entry name" value="BRCT_dom_sf"/>
</dbReference>
<feature type="binding site" evidence="15">
    <location>
        <position position="411"/>
    </location>
    <ligand>
        <name>Zn(2+)</name>
        <dbReference type="ChEBI" id="CHEBI:29105"/>
    </ligand>
</feature>
<keyword evidence="19" id="KW-1185">Reference proteome</keyword>
<keyword evidence="11 15" id="KW-0234">DNA repair</keyword>
<dbReference type="Gene3D" id="1.10.150.20">
    <property type="entry name" value="5' to 3' exonuclease, C-terminal subdomain"/>
    <property type="match status" value="2"/>
</dbReference>
<dbReference type="Pfam" id="PF00533">
    <property type="entry name" value="BRCT"/>
    <property type="match status" value="1"/>
</dbReference>
<evidence type="ECO:0000256" key="7">
    <source>
        <dbReference type="ARBA" id="ARBA00022763"/>
    </source>
</evidence>
<dbReference type="NCBIfam" id="TIGR00575">
    <property type="entry name" value="dnlj"/>
    <property type="match status" value="1"/>
</dbReference>
<feature type="domain" description="BRCT" evidence="17">
    <location>
        <begin position="598"/>
        <end position="671"/>
    </location>
</feature>
<evidence type="ECO:0000313" key="18">
    <source>
        <dbReference type="EMBL" id="BBL35861.1"/>
    </source>
</evidence>
<evidence type="ECO:0000256" key="3">
    <source>
        <dbReference type="ARBA" id="ARBA00013308"/>
    </source>
</evidence>
<dbReference type="FunFam" id="1.10.150.20:FF:000006">
    <property type="entry name" value="DNA ligase"/>
    <property type="match status" value="1"/>
</dbReference>
<dbReference type="InterPro" id="IPR013840">
    <property type="entry name" value="DNAligase_N"/>
</dbReference>
<dbReference type="SMART" id="SM00278">
    <property type="entry name" value="HhH1"/>
    <property type="match status" value="4"/>
</dbReference>
<dbReference type="Gene3D" id="6.20.10.30">
    <property type="match status" value="1"/>
</dbReference>
<evidence type="ECO:0000256" key="14">
    <source>
        <dbReference type="ARBA" id="ARBA00060881"/>
    </source>
</evidence>
<comment type="similarity">
    <text evidence="14 15">Belongs to the NAD-dependent DNA ligase family. LigA subfamily.</text>
</comment>
<dbReference type="GO" id="GO:0006260">
    <property type="term" value="P:DNA replication"/>
    <property type="evidence" value="ECO:0007669"/>
    <property type="project" value="UniProtKB-KW"/>
</dbReference>
<comment type="caution">
    <text evidence="15">Lacks conserved residue(s) required for the propagation of feature annotation.</text>
</comment>
<dbReference type="FunFam" id="1.10.150.20:FF:000007">
    <property type="entry name" value="DNA ligase"/>
    <property type="match status" value="1"/>
</dbReference>
<comment type="cofactor">
    <cofactor evidence="15">
        <name>Mg(2+)</name>
        <dbReference type="ChEBI" id="CHEBI:18420"/>
    </cofactor>
    <cofactor evidence="15">
        <name>Mn(2+)</name>
        <dbReference type="ChEBI" id="CHEBI:29035"/>
    </cofactor>
</comment>
<dbReference type="GO" id="GO:0003677">
    <property type="term" value="F:DNA binding"/>
    <property type="evidence" value="ECO:0007669"/>
    <property type="project" value="InterPro"/>
</dbReference>
<evidence type="ECO:0000256" key="11">
    <source>
        <dbReference type="ARBA" id="ARBA00023204"/>
    </source>
</evidence>
<feature type="active site" description="N6-AMP-lysine intermediate" evidence="15">
    <location>
        <position position="117"/>
    </location>
</feature>
<dbReference type="InterPro" id="IPR013839">
    <property type="entry name" value="DNAligase_adenylation"/>
</dbReference>
<dbReference type="Proteomes" id="UP000316473">
    <property type="component" value="Chromosome"/>
</dbReference>
<feature type="binding site" evidence="15">
    <location>
        <position position="138"/>
    </location>
    <ligand>
        <name>NAD(+)</name>
        <dbReference type="ChEBI" id="CHEBI:57540"/>
    </ligand>
</feature>
<dbReference type="InterPro" id="IPR004150">
    <property type="entry name" value="NAD_DNA_ligase_OB"/>
</dbReference>
<sequence>MVSEKTIEERLKTLRTTITLHNYHYYTQDTPTIPDADYDALFRSLQQLEQQYPHLITPDSPTQRVGAPPLKLFAKYTHQTPMLSLNNAFTADEVIAFDRRIREILAVDQVDYALEPKFDGLAVSLIYTDGVLTKGATRGDGYTGEDITLNLRTLPSIPLHLQTNSVIQQLEVRGEVVMLKADFEHLNEQQRSRGDKLFVNPRNAAAGSLRQLDSNITATRKLTFFAYDAVFPVQNQPDFSKHSEILDYLQSQFFLIAQQTDTTTGVAGLLAYHQQMSALRPSLPYEIDGVVYKVDQLAQQEQLGYISRAPRFALAHKFPAQEVSTELLAIEIQVGRTGALTPVARLAPVFVGGVTVTNATLHNEDEIQRKQIMIGDTVIIRRAGDVIPEVVSVILEKRPVDAHAFIMPEHCPVCGSKAVRLPGEAVTRCTGGLYCPAQRKQAIWHFASRRAMNIDGLGEKLVDQLISNELVRTPADLYKLDTAMLVGLERMAEKSANNLITAIEHSKNTTLARFIYALGIRHVGETTAKTLAHQIGDLEQLMAMNAEQLQQIPDIGPVVARSITDFFAEAHNRTVIQQLLASGLQWPSSNSTAHSSSAINVAVAGRTFVLTGTLASMTREQAKSSIEQQGGKVTGSVSAATNYVVAGEKPGSKHARAVELGIPILDENQLLLLLQSTPENE</sequence>
<evidence type="ECO:0000256" key="6">
    <source>
        <dbReference type="ARBA" id="ARBA00022723"/>
    </source>
</evidence>
<dbReference type="SMART" id="SM00292">
    <property type="entry name" value="BRCT"/>
    <property type="match status" value="1"/>
</dbReference>
<dbReference type="EMBL" id="AP019755">
    <property type="protein sequence ID" value="BBL35861.1"/>
    <property type="molecule type" value="Genomic_DNA"/>
</dbReference>
<dbReference type="SMART" id="SM00532">
    <property type="entry name" value="LIGANc"/>
    <property type="match status" value="1"/>
</dbReference>
<evidence type="ECO:0000256" key="1">
    <source>
        <dbReference type="ARBA" id="ARBA00004067"/>
    </source>
</evidence>
<dbReference type="Gene3D" id="3.30.470.30">
    <property type="entry name" value="DNA ligase/mRNA capping enzyme"/>
    <property type="match status" value="1"/>
</dbReference>
<dbReference type="Pfam" id="PF03120">
    <property type="entry name" value="OB_DNA_ligase"/>
    <property type="match status" value="1"/>
</dbReference>
<dbReference type="CDD" id="cd00114">
    <property type="entry name" value="LIGANc"/>
    <property type="match status" value="1"/>
</dbReference>
<evidence type="ECO:0000256" key="8">
    <source>
        <dbReference type="ARBA" id="ARBA00022833"/>
    </source>
</evidence>
<dbReference type="InterPro" id="IPR012340">
    <property type="entry name" value="NA-bd_OB-fold"/>
</dbReference>
<keyword evidence="7 15" id="KW-0227">DNA damage</keyword>
<dbReference type="HAMAP" id="MF_01588">
    <property type="entry name" value="DNA_ligase_A"/>
    <property type="match status" value="1"/>
</dbReference>
<dbReference type="PROSITE" id="PS01055">
    <property type="entry name" value="DNA_LIGASE_N1"/>
    <property type="match status" value="1"/>
</dbReference>